<dbReference type="InterPro" id="IPR019264">
    <property type="entry name" value="DUF2179"/>
</dbReference>
<keyword evidence="4 6" id="KW-1133">Transmembrane helix</keyword>
<feature type="transmembrane region" description="Helical" evidence="6">
    <location>
        <begin position="196"/>
        <end position="216"/>
    </location>
</feature>
<sequence length="305" mass="33748">MNNMMSVHMGSISAKKPNVCESGVSLQDNIAWNLTLITVGSILCAWVINSILLPQQFLSGGLSGVSLFLHYLFPSLSLGMLYFLLNIPIYILGWVYVGRRFFYYSLAGLAIFTIAVIFVKYPFYLEDKILSALFAGIVYGTGGGIILRSLGSAGGTDILSIILLKNFGIRIGSTILFFNASVLIISAFLFSFEAVLYTLIFMYVGSNVTDLVVSGLSKRKAVLIISPLWKEISHCIMHQLNRGVTLIRGEGGYSGKDENILYTVVTFRELFRLKEMVRQIDPNPFVVVSDTLEVVGQRIGNQGHW</sequence>
<dbReference type="RefSeq" id="WP_207688506.1">
    <property type="nucleotide sequence ID" value="NZ_CP061799.1"/>
</dbReference>
<evidence type="ECO:0000256" key="3">
    <source>
        <dbReference type="ARBA" id="ARBA00022692"/>
    </source>
</evidence>
<dbReference type="Gene3D" id="3.30.70.120">
    <property type="match status" value="1"/>
</dbReference>
<feature type="transmembrane region" description="Helical" evidence="6">
    <location>
        <begin position="167"/>
        <end position="190"/>
    </location>
</feature>
<evidence type="ECO:0000256" key="4">
    <source>
        <dbReference type="ARBA" id="ARBA00022989"/>
    </source>
</evidence>
<keyword evidence="9" id="KW-1185">Reference proteome</keyword>
<feature type="transmembrane region" description="Helical" evidence="6">
    <location>
        <begin position="101"/>
        <end position="123"/>
    </location>
</feature>
<keyword evidence="3 6" id="KW-0812">Transmembrane</keyword>
<keyword evidence="5 6" id="KW-0472">Membrane</keyword>
<dbReference type="PANTHER" id="PTHR33545">
    <property type="entry name" value="UPF0750 MEMBRANE PROTEIN YITT-RELATED"/>
    <property type="match status" value="1"/>
</dbReference>
<dbReference type="PANTHER" id="PTHR33545:SF5">
    <property type="entry name" value="UPF0750 MEMBRANE PROTEIN YITT"/>
    <property type="match status" value="1"/>
</dbReference>
<dbReference type="Pfam" id="PF10035">
    <property type="entry name" value="DUF2179"/>
    <property type="match status" value="1"/>
</dbReference>
<evidence type="ECO:0000313" key="9">
    <source>
        <dbReference type="Proteomes" id="UP000663720"/>
    </source>
</evidence>
<dbReference type="CDD" id="cd16380">
    <property type="entry name" value="YitT_C"/>
    <property type="match status" value="1"/>
</dbReference>
<protein>
    <submittedName>
        <fullName evidence="8">DUF2179</fullName>
    </submittedName>
</protein>
<dbReference type="InterPro" id="IPR051461">
    <property type="entry name" value="UPF0750_membrane"/>
</dbReference>
<gene>
    <name evidence="8" type="ORF">dnl_49720</name>
</gene>
<feature type="transmembrane region" description="Helical" evidence="6">
    <location>
        <begin position="68"/>
        <end position="89"/>
    </location>
</feature>
<feature type="domain" description="DUF2179" evidence="7">
    <location>
        <begin position="242"/>
        <end position="296"/>
    </location>
</feature>
<evidence type="ECO:0000313" key="8">
    <source>
        <dbReference type="EMBL" id="QTA82595.1"/>
    </source>
</evidence>
<evidence type="ECO:0000256" key="5">
    <source>
        <dbReference type="ARBA" id="ARBA00023136"/>
    </source>
</evidence>
<dbReference type="Proteomes" id="UP000663720">
    <property type="component" value="Chromosome"/>
</dbReference>
<name>A0A975BC84_9BACT</name>
<dbReference type="AlphaFoldDB" id="A0A975BC84"/>
<accession>A0A975BC84</accession>
<dbReference type="EMBL" id="CP061799">
    <property type="protein sequence ID" value="QTA82595.1"/>
    <property type="molecule type" value="Genomic_DNA"/>
</dbReference>
<dbReference type="KEGG" id="dli:dnl_49720"/>
<comment type="subcellular location">
    <subcellularLocation>
        <location evidence="1">Cell membrane</location>
        <topology evidence="1">Multi-pass membrane protein</topology>
    </subcellularLocation>
</comment>
<evidence type="ECO:0000256" key="1">
    <source>
        <dbReference type="ARBA" id="ARBA00004651"/>
    </source>
</evidence>
<dbReference type="PIRSF" id="PIRSF006483">
    <property type="entry name" value="Membrane_protein_YitT"/>
    <property type="match status" value="1"/>
</dbReference>
<dbReference type="InterPro" id="IPR003740">
    <property type="entry name" value="YitT"/>
</dbReference>
<reference evidence="8" key="1">
    <citation type="journal article" date="2021" name="Microb. Physiol.">
        <title>Proteogenomic Insights into the Physiology of Marine, Sulfate-Reducing, Filamentous Desulfonema limicola and Desulfonema magnum.</title>
        <authorList>
            <person name="Schnaars V."/>
            <person name="Wohlbrand L."/>
            <person name="Scheve S."/>
            <person name="Hinrichs C."/>
            <person name="Reinhardt R."/>
            <person name="Rabus R."/>
        </authorList>
    </citation>
    <scope>NUCLEOTIDE SEQUENCE</scope>
    <source>
        <strain evidence="8">5ac10</strain>
    </source>
</reference>
<dbReference type="InterPro" id="IPR015867">
    <property type="entry name" value="N-reg_PII/ATP_PRibTrfase_C"/>
</dbReference>
<dbReference type="Pfam" id="PF02588">
    <property type="entry name" value="YitT_membrane"/>
    <property type="match status" value="1"/>
</dbReference>
<feature type="transmembrane region" description="Helical" evidence="6">
    <location>
        <begin position="30"/>
        <end position="48"/>
    </location>
</feature>
<evidence type="ECO:0000259" key="7">
    <source>
        <dbReference type="Pfam" id="PF10035"/>
    </source>
</evidence>
<proteinExistence type="predicted"/>
<organism evidence="8 9">
    <name type="scientific">Desulfonema limicola</name>
    <dbReference type="NCBI Taxonomy" id="45656"/>
    <lineage>
        <taxon>Bacteria</taxon>
        <taxon>Pseudomonadati</taxon>
        <taxon>Thermodesulfobacteriota</taxon>
        <taxon>Desulfobacteria</taxon>
        <taxon>Desulfobacterales</taxon>
        <taxon>Desulfococcaceae</taxon>
        <taxon>Desulfonema</taxon>
    </lineage>
</organism>
<feature type="transmembrane region" description="Helical" evidence="6">
    <location>
        <begin position="129"/>
        <end position="147"/>
    </location>
</feature>
<evidence type="ECO:0000256" key="6">
    <source>
        <dbReference type="SAM" id="Phobius"/>
    </source>
</evidence>
<dbReference type="GO" id="GO:0005886">
    <property type="term" value="C:plasma membrane"/>
    <property type="evidence" value="ECO:0007669"/>
    <property type="project" value="UniProtKB-SubCell"/>
</dbReference>
<keyword evidence="2" id="KW-1003">Cell membrane</keyword>
<evidence type="ECO:0000256" key="2">
    <source>
        <dbReference type="ARBA" id="ARBA00022475"/>
    </source>
</evidence>